<dbReference type="PANTHER" id="PTHR43796">
    <property type="entry name" value="CARBOXYNORSPERMIDINE SYNTHASE"/>
    <property type="match status" value="1"/>
</dbReference>
<proteinExistence type="predicted"/>
<organism evidence="4 5">
    <name type="scientific">Roseicyclus persicicus</name>
    <dbReference type="NCBI Taxonomy" id="2650661"/>
    <lineage>
        <taxon>Bacteria</taxon>
        <taxon>Pseudomonadati</taxon>
        <taxon>Pseudomonadota</taxon>
        <taxon>Alphaproteobacteria</taxon>
        <taxon>Rhodobacterales</taxon>
        <taxon>Roseobacteraceae</taxon>
        <taxon>Roseicyclus</taxon>
    </lineage>
</organism>
<dbReference type="InterPro" id="IPR036291">
    <property type="entry name" value="NAD(P)-bd_dom_sf"/>
</dbReference>
<evidence type="ECO:0000313" key="5">
    <source>
        <dbReference type="Proteomes" id="UP000526408"/>
    </source>
</evidence>
<reference evidence="4 5" key="1">
    <citation type="submission" date="2020-04" db="EMBL/GenBank/DDBJ databases">
        <authorList>
            <person name="Yoon J."/>
        </authorList>
    </citation>
    <scope>NUCLEOTIDE SEQUENCE [LARGE SCALE GENOMIC DNA]</scope>
    <source>
        <strain evidence="4 5">KMU-115</strain>
    </source>
</reference>
<dbReference type="PANTHER" id="PTHR43796:SF2">
    <property type="entry name" value="CARBOXYNORSPERMIDINE SYNTHASE"/>
    <property type="match status" value="1"/>
</dbReference>
<name>A0A7X6GZH4_9RHOB</name>
<dbReference type="AlphaFoldDB" id="A0A7X6GZH4"/>
<dbReference type="Pfam" id="PF13761">
    <property type="entry name" value="DUF4166"/>
    <property type="match status" value="1"/>
</dbReference>
<sequence length="569" mass="59997">MRVAVLGATGVFGERLCRLLARDGHDLILVARSPAPLQRLASELGAEALSLDRRGDLGPLFARAPEVVVDAAGPFQSYGADPYRLPRACLAAGAHYLDLCDDCGFCAGITALDAAARAAGRFALSGVSSVPALSSAAVAALAEDLDTIDRIDSAILPGNRAPRGRAVIAAILGQVGRPLRVWRGGAWDEARGWSAPRRYDLPGGVTRRGWLIGVPDLVLFPARFGARSVLFRAGLELGVMNQALALLSWLRTALPIPAPSGLMHRLASLLRPFGSDRGGMVVEVTGRRAGQGVTRRWRLLAEAGEGPFIPALPVRALLRDAPAIPPGARPALAELPLASFAAALSDLAVTTDRDETPRAPLFPALLGPAFDGLPPAVRDSHATLADLRLTGRADITRGRGAWPGLIALLFRFPPAGRDVPVTVLKSREGDRELWERRFGPRRFRSVLRPEGGAMTERFGPVTFTLGLAVADGALHFPVSAARAGPLPLPAWALPVSHARETAEDGRFRFDVAIHAPLTGALIVRYRGWLVPVEAPCQSPAEAQGCPPGGPTCTASTMPPRGGSSSTPTP</sequence>
<feature type="domain" description="Saccharopine dehydrogenase NADP binding" evidence="2">
    <location>
        <begin position="3"/>
        <end position="100"/>
    </location>
</feature>
<feature type="region of interest" description="Disordered" evidence="1">
    <location>
        <begin position="538"/>
        <end position="569"/>
    </location>
</feature>
<dbReference type="InterPro" id="IPR025311">
    <property type="entry name" value="DUF4166"/>
</dbReference>
<dbReference type="InterPro" id="IPR005097">
    <property type="entry name" value="Sacchrp_dh_NADP-bd"/>
</dbReference>
<dbReference type="Gene3D" id="3.40.50.720">
    <property type="entry name" value="NAD(P)-binding Rossmann-like Domain"/>
    <property type="match status" value="1"/>
</dbReference>
<keyword evidence="5" id="KW-1185">Reference proteome</keyword>
<feature type="compositionally biased region" description="Low complexity" evidence="1">
    <location>
        <begin position="555"/>
        <end position="569"/>
    </location>
</feature>
<protein>
    <submittedName>
        <fullName evidence="4">DUF4166 domain-containing protein</fullName>
    </submittedName>
</protein>
<dbReference type="EMBL" id="JAAZQQ010000001">
    <property type="protein sequence ID" value="NKX43957.1"/>
    <property type="molecule type" value="Genomic_DNA"/>
</dbReference>
<dbReference type="SUPFAM" id="SSF51735">
    <property type="entry name" value="NAD(P)-binding Rossmann-fold domains"/>
    <property type="match status" value="1"/>
</dbReference>
<evidence type="ECO:0000259" key="3">
    <source>
        <dbReference type="Pfam" id="PF13761"/>
    </source>
</evidence>
<comment type="caution">
    <text evidence="4">The sequence shown here is derived from an EMBL/GenBank/DDBJ whole genome shotgun (WGS) entry which is preliminary data.</text>
</comment>
<feature type="domain" description="DUF4166" evidence="3">
    <location>
        <begin position="373"/>
        <end position="529"/>
    </location>
</feature>
<dbReference type="RefSeq" id="WP_168622290.1">
    <property type="nucleotide sequence ID" value="NZ_JAAZQQ010000001.1"/>
</dbReference>
<dbReference type="Proteomes" id="UP000526408">
    <property type="component" value="Unassembled WGS sequence"/>
</dbReference>
<dbReference type="Pfam" id="PF03435">
    <property type="entry name" value="Sacchrp_dh_NADP"/>
    <property type="match status" value="1"/>
</dbReference>
<evidence type="ECO:0000259" key="2">
    <source>
        <dbReference type="Pfam" id="PF03435"/>
    </source>
</evidence>
<evidence type="ECO:0000256" key="1">
    <source>
        <dbReference type="SAM" id="MobiDB-lite"/>
    </source>
</evidence>
<evidence type="ECO:0000313" key="4">
    <source>
        <dbReference type="EMBL" id="NKX43957.1"/>
    </source>
</evidence>
<accession>A0A7X6GZH4</accession>
<gene>
    <name evidence="4" type="ORF">HCU73_05085</name>
</gene>
<dbReference type="Gene3D" id="3.30.360.10">
    <property type="entry name" value="Dihydrodipicolinate Reductase, domain 2"/>
    <property type="match status" value="1"/>
</dbReference>